<gene>
    <name evidence="1" type="ORF">ODALV1_LOCUS4201</name>
</gene>
<proteinExistence type="predicted"/>
<sequence>MSNSEAIVESSSNQDSMTSNKLLVGNLLVERLSTAKDLANELVNVERDSIDESGDLADRVAMEQSEAYQISKRLHSLMEIQTLLVKQLKFKPQFELDTNPVPGTSMRTEVLEPLNSDTNIEVEQILRNEYQSSGSEDSGNVETIENKDEVFIAITSGEEACETTEDFSRILYERENEAQKTIYGSPQLDLADDLDSNEPSAMEQVKEVEKEESCSLRYLSERDLLVDEFDGVHSSKRTEFFNNRRSVGYKKSDCSRNSGGVLEDEMNLTLAPNIKQVRKKSQRLDDVDAVTTSNESVVKFYLFASIIGELNTKIKSRKPALGSTDCIALAMRARQDQTSQIMTHDE</sequence>
<evidence type="ECO:0000313" key="1">
    <source>
        <dbReference type="EMBL" id="CAL8078843.1"/>
    </source>
</evidence>
<reference evidence="1 2" key="1">
    <citation type="submission" date="2024-08" db="EMBL/GenBank/DDBJ databases">
        <authorList>
            <person name="Cucini C."/>
            <person name="Frati F."/>
        </authorList>
    </citation>
    <scope>NUCLEOTIDE SEQUENCE [LARGE SCALE GENOMIC DNA]</scope>
</reference>
<dbReference type="EMBL" id="CAXLJM020000013">
    <property type="protein sequence ID" value="CAL8078843.1"/>
    <property type="molecule type" value="Genomic_DNA"/>
</dbReference>
<accession>A0ABP1PVD0</accession>
<comment type="caution">
    <text evidence="1">The sequence shown here is derived from an EMBL/GenBank/DDBJ whole genome shotgun (WGS) entry which is preliminary data.</text>
</comment>
<organism evidence="1 2">
    <name type="scientific">Orchesella dallaii</name>
    <dbReference type="NCBI Taxonomy" id="48710"/>
    <lineage>
        <taxon>Eukaryota</taxon>
        <taxon>Metazoa</taxon>
        <taxon>Ecdysozoa</taxon>
        <taxon>Arthropoda</taxon>
        <taxon>Hexapoda</taxon>
        <taxon>Collembola</taxon>
        <taxon>Entomobryomorpha</taxon>
        <taxon>Entomobryoidea</taxon>
        <taxon>Orchesellidae</taxon>
        <taxon>Orchesellinae</taxon>
        <taxon>Orchesella</taxon>
    </lineage>
</organism>
<keyword evidence="2" id="KW-1185">Reference proteome</keyword>
<name>A0ABP1PVD0_9HEXA</name>
<dbReference type="Proteomes" id="UP001642540">
    <property type="component" value="Unassembled WGS sequence"/>
</dbReference>
<evidence type="ECO:0000313" key="2">
    <source>
        <dbReference type="Proteomes" id="UP001642540"/>
    </source>
</evidence>
<protein>
    <submittedName>
        <fullName evidence="1">Uncharacterized protein</fullName>
    </submittedName>
</protein>